<dbReference type="Pfam" id="PF14365">
    <property type="entry name" value="Neprosin_AP"/>
    <property type="match status" value="1"/>
</dbReference>
<dbReference type="InterPro" id="IPR004314">
    <property type="entry name" value="Neprosin"/>
</dbReference>
<dbReference type="PROSITE" id="PS52045">
    <property type="entry name" value="NEPROSIN_PEP_CD"/>
    <property type="match status" value="1"/>
</dbReference>
<evidence type="ECO:0000313" key="4">
    <source>
        <dbReference type="Proteomes" id="UP000827721"/>
    </source>
</evidence>
<proteinExistence type="predicted"/>
<evidence type="ECO:0000256" key="1">
    <source>
        <dbReference type="SAM" id="SignalP"/>
    </source>
</evidence>
<dbReference type="Proteomes" id="UP000827721">
    <property type="component" value="Unassembled WGS sequence"/>
</dbReference>
<organism evidence="3 4">
    <name type="scientific">Xanthoceras sorbifolium</name>
    <dbReference type="NCBI Taxonomy" id="99658"/>
    <lineage>
        <taxon>Eukaryota</taxon>
        <taxon>Viridiplantae</taxon>
        <taxon>Streptophyta</taxon>
        <taxon>Embryophyta</taxon>
        <taxon>Tracheophyta</taxon>
        <taxon>Spermatophyta</taxon>
        <taxon>Magnoliopsida</taxon>
        <taxon>eudicotyledons</taxon>
        <taxon>Gunneridae</taxon>
        <taxon>Pentapetalae</taxon>
        <taxon>rosids</taxon>
        <taxon>malvids</taxon>
        <taxon>Sapindales</taxon>
        <taxon>Sapindaceae</taxon>
        <taxon>Xanthoceroideae</taxon>
        <taxon>Xanthoceras</taxon>
    </lineage>
</organism>
<accession>A0ABQ8HUW8</accession>
<gene>
    <name evidence="3" type="ORF">JRO89_XS07G0223000</name>
</gene>
<dbReference type="InterPro" id="IPR053168">
    <property type="entry name" value="Glutamic_endopeptidase"/>
</dbReference>
<feature type="signal peptide" evidence="1">
    <location>
        <begin position="1"/>
        <end position="25"/>
    </location>
</feature>
<sequence>MGSHQAMCVTVFLLFLVITLYHVEGRLGIPSLEENLEFDRELTSLNKHGVKTIKTVYGDIYNCVDLYKQPALDNPSLKNHKIQMKPSFTQQKDQTYSVKTGLVEECPWGTVPIRRISKQELLRAKTNFIHHFQTSVSVNAQPPPLVFSGITTVPRQGTVYHAAAANINICNPEPTGFEQLSASTISIEGCSPDSFSVIRVGWMVNPSLYHDNHIRLYTIWGQLSSRAQIGCYNTYCPGFVQTNPSIPLDMVLEPVSVIRGPQYYVKLMVSQDKETGNWWLTYSESDTPVGYWPSSLFANLKDGAQVLGWGGMVSTNTPQLPPMGNGDNGEIHSCHFRQVALKYESGTSLNVTMDVPLTVIGNKCYRTGGNSYKYDYWGYSFYFGGNGGDTKKCSHRSTFH</sequence>
<reference evidence="3 4" key="1">
    <citation type="submission" date="2021-02" db="EMBL/GenBank/DDBJ databases">
        <title>Plant Genome Project.</title>
        <authorList>
            <person name="Zhang R.-G."/>
        </authorList>
    </citation>
    <scope>NUCLEOTIDE SEQUENCE [LARGE SCALE GENOMIC DNA]</scope>
    <source>
        <tissue evidence="3">Leaves</tissue>
    </source>
</reference>
<evidence type="ECO:0000313" key="3">
    <source>
        <dbReference type="EMBL" id="KAH7568047.1"/>
    </source>
</evidence>
<keyword evidence="4" id="KW-1185">Reference proteome</keyword>
<dbReference type="PANTHER" id="PTHR31589:SF246">
    <property type="entry name" value="CARBOXYL-TERMINAL PEPTIDASE"/>
    <property type="match status" value="1"/>
</dbReference>
<feature type="domain" description="Neprosin PEP catalytic" evidence="2">
    <location>
        <begin position="137"/>
        <end position="394"/>
    </location>
</feature>
<protein>
    <recommendedName>
        <fullName evidence="2">Neprosin PEP catalytic domain-containing protein</fullName>
    </recommendedName>
</protein>
<dbReference type="Gene3D" id="3.90.1320.10">
    <property type="entry name" value="Outer-capsid protein sigma 3, large lobe"/>
    <property type="match status" value="1"/>
</dbReference>
<dbReference type="Pfam" id="PF03080">
    <property type="entry name" value="Neprosin"/>
    <property type="match status" value="1"/>
</dbReference>
<evidence type="ECO:0000259" key="2">
    <source>
        <dbReference type="PROSITE" id="PS52045"/>
    </source>
</evidence>
<comment type="caution">
    <text evidence="3">The sequence shown here is derived from an EMBL/GenBank/DDBJ whole genome shotgun (WGS) entry which is preliminary data.</text>
</comment>
<dbReference type="InterPro" id="IPR025521">
    <property type="entry name" value="Neprosin_propep"/>
</dbReference>
<keyword evidence="1" id="KW-0732">Signal</keyword>
<dbReference type="PANTHER" id="PTHR31589">
    <property type="entry name" value="PROTEIN, PUTATIVE (DUF239)-RELATED-RELATED"/>
    <property type="match status" value="1"/>
</dbReference>
<name>A0ABQ8HUW8_9ROSI</name>
<dbReference type="EMBL" id="JAFEMO010000007">
    <property type="protein sequence ID" value="KAH7568047.1"/>
    <property type="molecule type" value="Genomic_DNA"/>
</dbReference>
<feature type="chain" id="PRO_5045285005" description="Neprosin PEP catalytic domain-containing protein" evidence="1">
    <location>
        <begin position="26"/>
        <end position="400"/>
    </location>
</feature>